<accession>A0A060RCN0</accession>
<proteinExistence type="predicted"/>
<organism evidence="1 2">
    <name type="scientific">Mucinivorans hirudinis</name>
    <dbReference type="NCBI Taxonomy" id="1433126"/>
    <lineage>
        <taxon>Bacteria</taxon>
        <taxon>Pseudomonadati</taxon>
        <taxon>Bacteroidota</taxon>
        <taxon>Bacteroidia</taxon>
        <taxon>Bacteroidales</taxon>
        <taxon>Rikenellaceae</taxon>
        <taxon>Mucinivorans</taxon>
    </lineage>
</organism>
<reference evidence="1 2" key="1">
    <citation type="journal article" date="2015" name="Genome Announc.">
        <title>Complete Genome Sequence of the Novel Leech Symbiont Mucinivorans hirudinis M3T.</title>
        <authorList>
            <person name="Nelson M.C."/>
            <person name="Bomar L."/>
            <person name="Graf J."/>
        </authorList>
    </citation>
    <scope>NUCLEOTIDE SEQUENCE [LARGE SCALE GENOMIC DNA]</scope>
    <source>
        <strain evidence="2">M3</strain>
    </source>
</reference>
<dbReference type="PATRIC" id="fig|1433126.3.peg.1481"/>
<gene>
    <name evidence="1" type="ORF">BN938_1496</name>
</gene>
<evidence type="ECO:0000313" key="2">
    <source>
        <dbReference type="Proteomes" id="UP000027616"/>
    </source>
</evidence>
<keyword evidence="2" id="KW-1185">Reference proteome</keyword>
<dbReference type="Proteomes" id="UP000027616">
    <property type="component" value="Chromosome I"/>
</dbReference>
<dbReference type="AlphaFoldDB" id="A0A060RCN0"/>
<evidence type="ECO:0000313" key="1">
    <source>
        <dbReference type="EMBL" id="CDN31583.1"/>
    </source>
</evidence>
<dbReference type="EMBL" id="HG934468">
    <property type="protein sequence ID" value="CDN31583.1"/>
    <property type="molecule type" value="Genomic_DNA"/>
</dbReference>
<protein>
    <submittedName>
        <fullName evidence="1">Uncharacterized protein</fullName>
    </submittedName>
</protein>
<name>A0A060RCN0_9BACT</name>
<dbReference type="KEGG" id="rbc:BN938_1496"/>
<dbReference type="HOGENOM" id="CLU_1150843_0_0_10"/>
<sequence>MGEVEVSGNIERFFAKKVATTYSVWNGVATGTLNAKIRPYVGAQEYRVIGSFSCENKISGKGMEMEEFGYFHLPCKITTKSDTSFVGRQLDGAMHTLLGYGFINTARVSSAYVRRYWRKNADLKLEYLGKEDGVLTFTAVHNAWLKSKRGKIIRRSGYPIHQIIRVDESSRDINSADYYFVVEDYPDYKVEYKMHVEFAKGHKGKLGFRMLMPSLISYKVAVNGQQIYDITIDNIIFVLKR</sequence>
<dbReference type="STRING" id="1433126.BN938_1496"/>